<dbReference type="PANTHER" id="PTHR39398">
    <property type="entry name" value="YALI0F14311P"/>
    <property type="match status" value="1"/>
</dbReference>
<sequence>MRGRGAARGGRGGRTPSAPWSRLKPVELDPLESMGLPSKGDNRLLDSKTQERYYTKIVERYMTFCSDAGERDELLRRFASLDLSSKKETASSKPTGNTSRDASQHAPPRPSMAAPATVPNNTKGLSDVLSALRKLREGIVASKRMDDFAIQTYLFCIRLSVLVKHPESYHPAILHLLRRIQPFHSMTTVEMSEVVGYLVLDTACRRNDLGEAFALRHRYRLKDTKVDGVLDALAHDNYVEFNRLKRRVDGHRAKLLEYAEEGMRKHVLKCFGRTYLSVDLEFLETCTGSPWARLTTENGVGWELEGGKVIIRRVKAR</sequence>
<gene>
    <name evidence="2" type="ORF">KHLLAP_LOCUS13682</name>
</gene>
<organism evidence="2 3">
    <name type="scientific">Anthostomella pinea</name>
    <dbReference type="NCBI Taxonomy" id="933095"/>
    <lineage>
        <taxon>Eukaryota</taxon>
        <taxon>Fungi</taxon>
        <taxon>Dikarya</taxon>
        <taxon>Ascomycota</taxon>
        <taxon>Pezizomycotina</taxon>
        <taxon>Sordariomycetes</taxon>
        <taxon>Xylariomycetidae</taxon>
        <taxon>Xylariales</taxon>
        <taxon>Xylariaceae</taxon>
        <taxon>Anthostomella</taxon>
    </lineage>
</organism>
<accession>A0AAI8VYS9</accession>
<evidence type="ECO:0000313" key="2">
    <source>
        <dbReference type="EMBL" id="CAJ2513214.1"/>
    </source>
</evidence>
<dbReference type="AlphaFoldDB" id="A0AAI8VYS9"/>
<evidence type="ECO:0000313" key="3">
    <source>
        <dbReference type="Proteomes" id="UP001295740"/>
    </source>
</evidence>
<dbReference type="PANTHER" id="PTHR39398:SF1">
    <property type="entry name" value="CSN8_PSMD8_EIF3K DOMAIN-CONTAINING PROTEIN"/>
    <property type="match status" value="1"/>
</dbReference>
<reference evidence="2" key="1">
    <citation type="submission" date="2023-10" db="EMBL/GenBank/DDBJ databases">
        <authorList>
            <person name="Hackl T."/>
        </authorList>
    </citation>
    <scope>NUCLEOTIDE SEQUENCE</scope>
</reference>
<feature type="compositionally biased region" description="Gly residues" evidence="1">
    <location>
        <begin position="1"/>
        <end position="13"/>
    </location>
</feature>
<dbReference type="EMBL" id="CAUWAG010000020">
    <property type="protein sequence ID" value="CAJ2513214.1"/>
    <property type="molecule type" value="Genomic_DNA"/>
</dbReference>
<dbReference type="Proteomes" id="UP001295740">
    <property type="component" value="Unassembled WGS sequence"/>
</dbReference>
<comment type="caution">
    <text evidence="2">The sequence shown here is derived from an EMBL/GenBank/DDBJ whole genome shotgun (WGS) entry which is preliminary data.</text>
</comment>
<feature type="region of interest" description="Disordered" evidence="1">
    <location>
        <begin position="85"/>
        <end position="121"/>
    </location>
</feature>
<proteinExistence type="predicted"/>
<feature type="region of interest" description="Disordered" evidence="1">
    <location>
        <begin position="1"/>
        <end position="44"/>
    </location>
</feature>
<evidence type="ECO:0000256" key="1">
    <source>
        <dbReference type="SAM" id="MobiDB-lite"/>
    </source>
</evidence>
<feature type="compositionally biased region" description="Polar residues" evidence="1">
    <location>
        <begin position="91"/>
        <end position="101"/>
    </location>
</feature>
<keyword evidence="3" id="KW-1185">Reference proteome</keyword>
<protein>
    <submittedName>
        <fullName evidence="2">Uu.00g013330.m01.CDS01</fullName>
    </submittedName>
</protein>
<name>A0AAI8VYS9_9PEZI</name>